<protein>
    <submittedName>
        <fullName evidence="5">Bacteriohemerythrin</fullName>
    </submittedName>
</protein>
<evidence type="ECO:0000313" key="6">
    <source>
        <dbReference type="Proteomes" id="UP000709959"/>
    </source>
</evidence>
<feature type="domain" description="Hemerythrin-like" evidence="4">
    <location>
        <begin position="14"/>
        <end position="128"/>
    </location>
</feature>
<evidence type="ECO:0000259" key="4">
    <source>
        <dbReference type="Pfam" id="PF01814"/>
    </source>
</evidence>
<evidence type="ECO:0000256" key="2">
    <source>
        <dbReference type="ARBA" id="ARBA00022723"/>
    </source>
</evidence>
<dbReference type="NCBIfam" id="TIGR02481">
    <property type="entry name" value="hemeryth_dom"/>
    <property type="match status" value="1"/>
</dbReference>
<gene>
    <name evidence="5" type="ORF">IPN91_00895</name>
</gene>
<dbReference type="CDD" id="cd12107">
    <property type="entry name" value="Hemerythrin"/>
    <property type="match status" value="1"/>
</dbReference>
<comment type="similarity">
    <text evidence="1">Belongs to the hemerythrin family.</text>
</comment>
<sequence length="130" mass="15335">MAFLSWHERFSVGHAELDQQHRRLFELVNHFDDVIQMGMPEELPHIVDDLIRLSEAHFRFEMGLILDTGFPRVVEHGKMHEELLDQVRVMRRSMMVGGHVSPKAVVRFLADWLTSHILREDMEYKPFLTA</sequence>
<dbReference type="Pfam" id="PF01814">
    <property type="entry name" value="Hemerythrin"/>
    <property type="match status" value="1"/>
</dbReference>
<organism evidence="5 6">
    <name type="scientific">Candidatus Geothrix odensensis</name>
    <dbReference type="NCBI Taxonomy" id="2954440"/>
    <lineage>
        <taxon>Bacteria</taxon>
        <taxon>Pseudomonadati</taxon>
        <taxon>Acidobacteriota</taxon>
        <taxon>Holophagae</taxon>
        <taxon>Holophagales</taxon>
        <taxon>Holophagaceae</taxon>
        <taxon>Geothrix</taxon>
    </lineage>
</organism>
<dbReference type="InterPro" id="IPR012827">
    <property type="entry name" value="Hemerythrin_metal-bd"/>
</dbReference>
<proteinExistence type="inferred from homology"/>
<accession>A0A936F130</accession>
<dbReference type="AlphaFoldDB" id="A0A936F130"/>
<dbReference type="SUPFAM" id="SSF47188">
    <property type="entry name" value="Hemerythrin-like"/>
    <property type="match status" value="1"/>
</dbReference>
<dbReference type="Gene3D" id="1.20.120.50">
    <property type="entry name" value="Hemerythrin-like"/>
    <property type="match status" value="1"/>
</dbReference>
<dbReference type="NCBIfam" id="NF033749">
    <property type="entry name" value="bact_hemeryth"/>
    <property type="match status" value="1"/>
</dbReference>
<keyword evidence="2" id="KW-0479">Metal-binding</keyword>
<reference evidence="5 6" key="1">
    <citation type="submission" date="2020-10" db="EMBL/GenBank/DDBJ databases">
        <title>Connecting structure to function with the recovery of over 1000 high-quality activated sludge metagenome-assembled genomes encoding full-length rRNA genes using long-read sequencing.</title>
        <authorList>
            <person name="Singleton C.M."/>
            <person name="Petriglieri F."/>
            <person name="Kristensen J.M."/>
            <person name="Kirkegaard R.H."/>
            <person name="Michaelsen T.Y."/>
            <person name="Andersen M.H."/>
            <person name="Karst S.M."/>
            <person name="Dueholm M.S."/>
            <person name="Nielsen P.H."/>
            <person name="Albertsen M."/>
        </authorList>
    </citation>
    <scope>NUCLEOTIDE SEQUENCE [LARGE SCALE GENOMIC DNA]</scope>
    <source>
        <strain evidence="5">OdNE_18-Q3-R46-58_MAXAC.008</strain>
    </source>
</reference>
<dbReference type="InterPro" id="IPR012312">
    <property type="entry name" value="Hemerythrin-like"/>
</dbReference>
<name>A0A936F130_9BACT</name>
<dbReference type="InterPro" id="IPR035938">
    <property type="entry name" value="Hemerythrin-like_sf"/>
</dbReference>
<evidence type="ECO:0000313" key="5">
    <source>
        <dbReference type="EMBL" id="MBK8571202.1"/>
    </source>
</evidence>
<dbReference type="PANTHER" id="PTHR37164:SF1">
    <property type="entry name" value="BACTERIOHEMERYTHRIN"/>
    <property type="match status" value="1"/>
</dbReference>
<comment type="caution">
    <text evidence="5">The sequence shown here is derived from an EMBL/GenBank/DDBJ whole genome shotgun (WGS) entry which is preliminary data.</text>
</comment>
<dbReference type="InterPro" id="IPR050669">
    <property type="entry name" value="Hemerythrin"/>
</dbReference>
<dbReference type="Proteomes" id="UP000709959">
    <property type="component" value="Unassembled WGS sequence"/>
</dbReference>
<dbReference type="EMBL" id="JADKCH010000001">
    <property type="protein sequence ID" value="MBK8571202.1"/>
    <property type="molecule type" value="Genomic_DNA"/>
</dbReference>
<dbReference type="PANTHER" id="PTHR37164">
    <property type="entry name" value="BACTERIOHEMERYTHRIN"/>
    <property type="match status" value="1"/>
</dbReference>
<evidence type="ECO:0000256" key="1">
    <source>
        <dbReference type="ARBA" id="ARBA00010587"/>
    </source>
</evidence>
<evidence type="ECO:0000256" key="3">
    <source>
        <dbReference type="ARBA" id="ARBA00023004"/>
    </source>
</evidence>
<dbReference type="GO" id="GO:0046872">
    <property type="term" value="F:metal ion binding"/>
    <property type="evidence" value="ECO:0007669"/>
    <property type="project" value="UniProtKB-KW"/>
</dbReference>
<keyword evidence="3" id="KW-0408">Iron</keyword>